<dbReference type="SUPFAM" id="SSF49899">
    <property type="entry name" value="Concanavalin A-like lectins/glucanases"/>
    <property type="match status" value="1"/>
</dbReference>
<name>A0A0F8YM80_9ZZZZ</name>
<organism evidence="1">
    <name type="scientific">marine sediment metagenome</name>
    <dbReference type="NCBI Taxonomy" id="412755"/>
    <lineage>
        <taxon>unclassified sequences</taxon>
        <taxon>metagenomes</taxon>
        <taxon>ecological metagenomes</taxon>
    </lineage>
</organism>
<proteinExistence type="predicted"/>
<dbReference type="InterPro" id="IPR013320">
    <property type="entry name" value="ConA-like_dom_sf"/>
</dbReference>
<accession>A0A0F8YM80</accession>
<reference evidence="1" key="1">
    <citation type="journal article" date="2015" name="Nature">
        <title>Complex archaea that bridge the gap between prokaryotes and eukaryotes.</title>
        <authorList>
            <person name="Spang A."/>
            <person name="Saw J.H."/>
            <person name="Jorgensen S.L."/>
            <person name="Zaremba-Niedzwiedzka K."/>
            <person name="Martijn J."/>
            <person name="Lind A.E."/>
            <person name="van Eijk R."/>
            <person name="Schleper C."/>
            <person name="Guy L."/>
            <person name="Ettema T.J."/>
        </authorList>
    </citation>
    <scope>NUCLEOTIDE SEQUENCE</scope>
</reference>
<dbReference type="AlphaFoldDB" id="A0A0F8YM80"/>
<comment type="caution">
    <text evidence="1">The sequence shown here is derived from an EMBL/GenBank/DDBJ whole genome shotgun (WGS) entry which is preliminary data.</text>
</comment>
<protein>
    <submittedName>
        <fullName evidence="1">Uncharacterized protein</fullName>
    </submittedName>
</protein>
<dbReference type="Gene3D" id="2.60.120.200">
    <property type="match status" value="1"/>
</dbReference>
<sequence length="350" mass="39750">TLGYTPDLSLDSSLNRLRQEIYSIIFRNKNKTNYESYYFAFANIPYLGNVYNLFHNDTRFLRSIDWSTTITKLDVHDLTTPFITVEPNFHYWAFMRSTISFSLDEDTINTLDADDILSLDQNVIRLSSTHLAIEYAINQTIIKEDVEYLMTSDYLNYLKYAVNYTRKAVVVPHVGSQLSFLMDTSGYDDINDTEDFGYTLSEIKTNCAITPFYAGSFSEIVIGTGSKSLYSEDYPNINSDLLAYYAFDEEDDWSTDVYDDVAESNEGTINGTLARGRGIIGKAITFNGIDTNVEIDSFTITNSDKSYCLWINGTDSLQTETQPRLIFQVNYIDLYIEGGLLKLGLGDSTT</sequence>
<gene>
    <name evidence="1" type="ORF">LCGC14_3075990</name>
</gene>
<feature type="non-terminal residue" evidence="1">
    <location>
        <position position="350"/>
    </location>
</feature>
<evidence type="ECO:0000313" key="1">
    <source>
        <dbReference type="EMBL" id="KKK55294.1"/>
    </source>
</evidence>
<feature type="non-terminal residue" evidence="1">
    <location>
        <position position="1"/>
    </location>
</feature>
<dbReference type="EMBL" id="LAZR01065568">
    <property type="protein sequence ID" value="KKK55294.1"/>
    <property type="molecule type" value="Genomic_DNA"/>
</dbReference>